<dbReference type="InParanoid" id="A0A0G4E9A1"/>
<name>A0A0G4E9A1_VITBC</name>
<gene>
    <name evidence="1" type="ORF">Vbra_6692</name>
</gene>
<dbReference type="PhylomeDB" id="A0A0G4E9A1"/>
<evidence type="ECO:0000313" key="1">
    <source>
        <dbReference type="EMBL" id="CEL91938.1"/>
    </source>
</evidence>
<reference evidence="1 2" key="1">
    <citation type="submission" date="2014-11" db="EMBL/GenBank/DDBJ databases">
        <authorList>
            <person name="Zhu J."/>
            <person name="Qi W."/>
            <person name="Song R."/>
        </authorList>
    </citation>
    <scope>NUCLEOTIDE SEQUENCE [LARGE SCALE GENOMIC DNA]</scope>
</reference>
<dbReference type="AlphaFoldDB" id="A0A0G4E9A1"/>
<evidence type="ECO:0000313" key="2">
    <source>
        <dbReference type="Proteomes" id="UP000041254"/>
    </source>
</evidence>
<keyword evidence="2" id="KW-1185">Reference proteome</keyword>
<organism evidence="1 2">
    <name type="scientific">Vitrella brassicaformis (strain CCMP3155)</name>
    <dbReference type="NCBI Taxonomy" id="1169540"/>
    <lineage>
        <taxon>Eukaryota</taxon>
        <taxon>Sar</taxon>
        <taxon>Alveolata</taxon>
        <taxon>Colpodellida</taxon>
        <taxon>Vitrellaceae</taxon>
        <taxon>Vitrella</taxon>
    </lineage>
</organism>
<proteinExistence type="predicted"/>
<dbReference type="Proteomes" id="UP000041254">
    <property type="component" value="Unassembled WGS sequence"/>
</dbReference>
<dbReference type="VEuPathDB" id="CryptoDB:Vbra_6692"/>
<protein>
    <submittedName>
        <fullName evidence="1">Uncharacterized protein</fullName>
    </submittedName>
</protein>
<sequence length="117" mass="12807">MTYAAHFLLCGSPIMRAPADVELFFDSPSVSHVVMPVRILSPLPASGAPDFSRRELSVCVRHWWGVPKAPTRHPPDTGETPNALPSSLEAYDDVDALTEFIEMWRLLGGGAALHLKL</sequence>
<dbReference type="OrthoDB" id="2526284at2759"/>
<dbReference type="EMBL" id="CDMY01000033">
    <property type="protein sequence ID" value="CEL91938.1"/>
    <property type="molecule type" value="Genomic_DNA"/>
</dbReference>
<accession>A0A0G4E9A1</accession>